<dbReference type="EMBL" id="BGPR01000079">
    <property type="protein sequence ID" value="GBL91498.1"/>
    <property type="molecule type" value="Genomic_DNA"/>
</dbReference>
<gene>
    <name evidence="1" type="ORF">AVEN_136967_1</name>
</gene>
<dbReference type="AlphaFoldDB" id="A0A4Y2BHH6"/>
<evidence type="ECO:0000313" key="1">
    <source>
        <dbReference type="EMBL" id="GBL91498.1"/>
    </source>
</evidence>
<comment type="caution">
    <text evidence="1">The sequence shown here is derived from an EMBL/GenBank/DDBJ whole genome shotgun (WGS) entry which is preliminary data.</text>
</comment>
<proteinExistence type="predicted"/>
<keyword evidence="2" id="KW-1185">Reference proteome</keyword>
<dbReference type="Proteomes" id="UP000499080">
    <property type="component" value="Unassembled WGS sequence"/>
</dbReference>
<protein>
    <submittedName>
        <fullName evidence="1">Uncharacterized protein</fullName>
    </submittedName>
</protein>
<organism evidence="1 2">
    <name type="scientific">Araneus ventricosus</name>
    <name type="common">Orbweaver spider</name>
    <name type="synonym">Epeira ventricosa</name>
    <dbReference type="NCBI Taxonomy" id="182803"/>
    <lineage>
        <taxon>Eukaryota</taxon>
        <taxon>Metazoa</taxon>
        <taxon>Ecdysozoa</taxon>
        <taxon>Arthropoda</taxon>
        <taxon>Chelicerata</taxon>
        <taxon>Arachnida</taxon>
        <taxon>Araneae</taxon>
        <taxon>Araneomorphae</taxon>
        <taxon>Entelegynae</taxon>
        <taxon>Araneoidea</taxon>
        <taxon>Araneidae</taxon>
        <taxon>Araneus</taxon>
    </lineage>
</organism>
<evidence type="ECO:0000313" key="2">
    <source>
        <dbReference type="Proteomes" id="UP000499080"/>
    </source>
</evidence>
<name>A0A4Y2BHH6_ARAVE</name>
<accession>A0A4Y2BHH6</accession>
<reference evidence="1 2" key="1">
    <citation type="journal article" date="2019" name="Sci. Rep.">
        <title>Orb-weaving spider Araneus ventricosus genome elucidates the spidroin gene catalogue.</title>
        <authorList>
            <person name="Kono N."/>
            <person name="Nakamura H."/>
            <person name="Ohtoshi R."/>
            <person name="Moran D.A.P."/>
            <person name="Shinohara A."/>
            <person name="Yoshida Y."/>
            <person name="Fujiwara M."/>
            <person name="Mori M."/>
            <person name="Tomita M."/>
            <person name="Arakawa K."/>
        </authorList>
    </citation>
    <scope>NUCLEOTIDE SEQUENCE [LARGE SCALE GENOMIC DNA]</scope>
</reference>
<sequence length="91" mass="10787">MECRQRPGLAIILAILATNRRFPKMLLFSRYLYQKPIFGFLRRFPYDVTPCQEHYKYTVVGFDGKRLWSANAFEESLGAVTWCLQCELESW</sequence>